<dbReference type="Gene3D" id="3.40.50.880">
    <property type="match status" value="1"/>
</dbReference>
<dbReference type="PANTHER" id="PTHR37464">
    <property type="entry name" value="BLL2463 PROTEIN"/>
    <property type="match status" value="1"/>
</dbReference>
<evidence type="ECO:0000259" key="2">
    <source>
        <dbReference type="Pfam" id="PF07584"/>
    </source>
</evidence>
<dbReference type="InterPro" id="IPR025297">
    <property type="entry name" value="DUF4159"/>
</dbReference>
<sequence>MSGLIFTSPWLLLGLIALPALWWLLRAVPPAPLTRRFPGVALLLGIPDPEAESARTPWWLLLLRALAVAALILGFAGPVLNSTTRVTGGGPLLILVDGSWAQAADWDATRARIATIAGEADRPTAIEVLTAPTPDGPLFRNPADLQGMIEGLQPRAWQPDALPAWLETIDGTFDTIWLSDGLARSSRAELANALQQRGTLQVIEATAPTFAILPPVFEDGGVDLTVQRSTAGPAFSLPVLAQGTDPNGIARTLATASADFAADATAADVRFELPPELLARMTRFDLGTAPSAGATALADDRLRRREVALIAPAGGSEAVNLLSPTHYLRQALAPSADLIETDLPTAMRAGPDVIVLVDIANLTPDETATLETWVDQGGLLVRFAGPRLAASDMGRGAVDPLLPVRLRAGGRSVGGALSWGEPKTLAAFTEGSPFFGLTVPDDVEVTAQVVAQPDPTLAARVIAQLSDGTPLVTREMLGQGQIVLFHVTATPEWSNLPLSGLFVQMLERLSLASGTALDEASLAGTRWAPDQVLDAFGALHSSDSLAPITGEELAVARAAAATPPGLYAGQGRRIAVNAMSAGDTLAPAIWPAGVQVLGSDGAAAVALRPWLLMAAIVLLLVDTLASAALSGRLRGRGLAALLLIALAPLPRPASAQDFDAGFAISATSQVVLAHVSSGDPEVDSIVSAGLTGLSRALALRSTIVTSRPIQLDLDTDELAFFPMIYWPVTAQSPLPSREAYQRLNRYLRTGGMIVFDTRDAEIGAFGATPASRRLQEIALPLDIPALEPMPADHILTRSFYLLQSAPGRFTSDLWVEAAPPEELAEGMPFRNLNDNVTPVVIGANDWAGAWATRPDGAPLLPVGRGLAGDRQREMALRFGVNLVMHVLTGNYKSDQVHVPELLNRLGN</sequence>
<accession>F9Y9K4</accession>
<dbReference type="OrthoDB" id="9773014at2"/>
<dbReference type="EMBL" id="CP002018">
    <property type="protein sequence ID" value="AEM41342.1"/>
    <property type="molecule type" value="Genomic_DNA"/>
</dbReference>
<dbReference type="RefSeq" id="WP_014537860.1">
    <property type="nucleotide sequence ID" value="NC_017384.1"/>
</dbReference>
<dbReference type="Pfam" id="PF13709">
    <property type="entry name" value="DUF4159"/>
    <property type="match status" value="1"/>
</dbReference>
<dbReference type="InterPro" id="IPR011933">
    <property type="entry name" value="Double_TM_dom"/>
</dbReference>
<feature type="domain" description="Aerotolerance regulator N-terminal" evidence="2">
    <location>
        <begin position="5"/>
        <end position="78"/>
    </location>
</feature>
<evidence type="ECO:0000259" key="3">
    <source>
        <dbReference type="Pfam" id="PF13709"/>
    </source>
</evidence>
<protein>
    <submittedName>
        <fullName evidence="4">Double-transmembrane region-like protein</fullName>
    </submittedName>
</protein>
<dbReference type="Proteomes" id="UP000000692">
    <property type="component" value="Chromosome"/>
</dbReference>
<keyword evidence="1" id="KW-1133">Transmembrane helix</keyword>
<dbReference type="HOGENOM" id="CLU_014519_0_0_5"/>
<dbReference type="PATRIC" id="fig|759362.5.peg.1556"/>
<evidence type="ECO:0000313" key="5">
    <source>
        <dbReference type="Proteomes" id="UP000000692"/>
    </source>
</evidence>
<dbReference type="InterPro" id="IPR024163">
    <property type="entry name" value="Aerotolerance_reg_N"/>
</dbReference>
<feature type="transmembrane region" description="Helical" evidence="1">
    <location>
        <begin position="58"/>
        <end position="80"/>
    </location>
</feature>
<dbReference type="Pfam" id="PF07584">
    <property type="entry name" value="BatA"/>
    <property type="match status" value="1"/>
</dbReference>
<organism evidence="4 5">
    <name type="scientific">Ketogulonicigenium vulgare (strain WSH-001)</name>
    <dbReference type="NCBI Taxonomy" id="759362"/>
    <lineage>
        <taxon>Bacteria</taxon>
        <taxon>Pseudomonadati</taxon>
        <taxon>Pseudomonadota</taxon>
        <taxon>Alphaproteobacteria</taxon>
        <taxon>Rhodobacterales</taxon>
        <taxon>Roseobacteraceae</taxon>
        <taxon>Ketogulonicigenium</taxon>
    </lineage>
</organism>
<dbReference type="NCBIfam" id="TIGR02226">
    <property type="entry name" value="two_anch"/>
    <property type="match status" value="1"/>
</dbReference>
<dbReference type="CDD" id="cd03143">
    <property type="entry name" value="A4_beta-galactosidase_middle_domain"/>
    <property type="match status" value="1"/>
</dbReference>
<keyword evidence="1 4" id="KW-0812">Transmembrane</keyword>
<dbReference type="eggNOG" id="ENOG502Z7KE">
    <property type="taxonomic scope" value="Bacteria"/>
</dbReference>
<proteinExistence type="predicted"/>
<dbReference type="KEGG" id="kvl:KVU_1503"/>
<keyword evidence="5" id="KW-1185">Reference proteome</keyword>
<dbReference type="SUPFAM" id="SSF52317">
    <property type="entry name" value="Class I glutamine amidotransferase-like"/>
    <property type="match status" value="1"/>
</dbReference>
<evidence type="ECO:0000313" key="4">
    <source>
        <dbReference type="EMBL" id="AEM41342.1"/>
    </source>
</evidence>
<reference evidence="4 5" key="1">
    <citation type="journal article" date="2011" name="J. Bacteriol.">
        <title>Complete genome sequence of the industrial strain Ketogulonicigenium vulgare WSH-001.</title>
        <authorList>
            <person name="Liu L."/>
            <person name="Li Y."/>
            <person name="Zhang J."/>
            <person name="Zhou Z."/>
            <person name="Liu J."/>
            <person name="Li X."/>
            <person name="Zhou J."/>
            <person name="Du G."/>
            <person name="Wang L."/>
            <person name="Chen J."/>
        </authorList>
    </citation>
    <scope>NUCLEOTIDE SEQUENCE [LARGE SCALE GENOMIC DNA]</scope>
    <source>
        <strain evidence="4 5">WSH-001</strain>
    </source>
</reference>
<dbReference type="Gene3D" id="3.40.50.12140">
    <property type="entry name" value="Domain of unknown function DUF4159"/>
    <property type="match status" value="1"/>
</dbReference>
<evidence type="ECO:0000256" key="1">
    <source>
        <dbReference type="SAM" id="Phobius"/>
    </source>
</evidence>
<gene>
    <name evidence="4" type="ordered locus">KVU_1503</name>
</gene>
<dbReference type="AlphaFoldDB" id="F9Y9K4"/>
<dbReference type="PANTHER" id="PTHR37464:SF1">
    <property type="entry name" value="BLL2463 PROTEIN"/>
    <property type="match status" value="1"/>
</dbReference>
<name>F9Y9K4_KETVW</name>
<feature type="domain" description="DUF4159" evidence="3">
    <location>
        <begin position="672"/>
        <end position="887"/>
    </location>
</feature>
<dbReference type="InterPro" id="IPR029062">
    <property type="entry name" value="Class_I_gatase-like"/>
</dbReference>
<keyword evidence="1" id="KW-0472">Membrane</keyword>